<protein>
    <submittedName>
        <fullName evidence="1">Uncharacterized protein</fullName>
    </submittedName>
</protein>
<comment type="caution">
    <text evidence="1">The sequence shown here is derived from an EMBL/GenBank/DDBJ whole genome shotgun (WGS) entry which is preliminary data.</text>
</comment>
<gene>
    <name evidence="1" type="ORF">JCM19231_2500</name>
</gene>
<reference evidence="1 2" key="1">
    <citation type="submission" date="2015-01" db="EMBL/GenBank/DDBJ databases">
        <title>Vibrio sp. C1 JCM 19231 whole genome shotgun sequence.</title>
        <authorList>
            <person name="Sawabe T."/>
            <person name="Meirelles P."/>
            <person name="Feng G."/>
            <person name="Sayaka M."/>
            <person name="Hattori M."/>
            <person name="Ohkuma M."/>
        </authorList>
    </citation>
    <scope>NUCLEOTIDE SEQUENCE [LARGE SCALE GENOMIC DNA]</scope>
    <source>
        <strain evidence="2">JCM 19231</strain>
    </source>
</reference>
<keyword evidence="2" id="KW-1185">Reference proteome</keyword>
<proteinExistence type="predicted"/>
<accession>A0A0B8NQK1</accession>
<evidence type="ECO:0000313" key="1">
    <source>
        <dbReference type="EMBL" id="GAM56246.1"/>
    </source>
</evidence>
<organism evidence="1 2">
    <name type="scientific">Vibrio ishigakensis</name>
    <dbReference type="NCBI Taxonomy" id="1481914"/>
    <lineage>
        <taxon>Bacteria</taxon>
        <taxon>Pseudomonadati</taxon>
        <taxon>Pseudomonadota</taxon>
        <taxon>Gammaproteobacteria</taxon>
        <taxon>Vibrionales</taxon>
        <taxon>Vibrionaceae</taxon>
        <taxon>Vibrio</taxon>
    </lineage>
</organism>
<reference evidence="1 2" key="2">
    <citation type="submission" date="2015-01" db="EMBL/GenBank/DDBJ databases">
        <authorList>
            <consortium name="NBRP consortium"/>
            <person name="Sawabe T."/>
            <person name="Meirelles P."/>
            <person name="Feng G."/>
            <person name="Sayaka M."/>
            <person name="Hattori M."/>
            <person name="Ohkuma M."/>
        </authorList>
    </citation>
    <scope>NUCLEOTIDE SEQUENCE [LARGE SCALE GENOMIC DNA]</scope>
    <source>
        <strain evidence="2">JCM 19231</strain>
    </source>
</reference>
<dbReference type="Proteomes" id="UP000031671">
    <property type="component" value="Unassembled WGS sequence"/>
</dbReference>
<dbReference type="AlphaFoldDB" id="A0A0B8NQK1"/>
<name>A0A0B8NQK1_9VIBR</name>
<evidence type="ECO:0000313" key="2">
    <source>
        <dbReference type="Proteomes" id="UP000031671"/>
    </source>
</evidence>
<dbReference type="EMBL" id="BBRZ01000026">
    <property type="protein sequence ID" value="GAM56246.1"/>
    <property type="molecule type" value="Genomic_DNA"/>
</dbReference>
<sequence length="50" mass="5716">MAEILVTTGKNRNEACFIASNLYKEVVEQYSDEVIVQQLLGIYESTYQLT</sequence>